<keyword evidence="2" id="KW-0808">Transferase</keyword>
<evidence type="ECO:0000256" key="1">
    <source>
        <dbReference type="ARBA" id="ARBA00009995"/>
    </source>
</evidence>
<dbReference type="PANTHER" id="PTHR11926:SF1530">
    <property type="entry name" value="EF-HAND DOMAIN-CONTAINING PROTEIN"/>
    <property type="match status" value="1"/>
</dbReference>
<name>A0A7J6GU46_CANSA</name>
<comment type="caution">
    <text evidence="3">The sequence shown here is derived from an EMBL/GenBank/DDBJ whole genome shotgun (WGS) entry which is preliminary data.</text>
</comment>
<dbReference type="Pfam" id="PF00201">
    <property type="entry name" value="UDPGT"/>
    <property type="match status" value="1"/>
</dbReference>
<sequence length="396" mass="44861">MMMMSTRKPRVMVVPFPAQAKAVIENMAVHLEKLLLSINGNSSNSNDKISCVVSDVYMGIGMEVAAKMGIEGAMFCPCSVANLCTIMNIPKMIRNSPNQNQIIQLSSGMPSANTSKLPWKDQDLVGQKYGFQVHFKAYECAKTAHWCLFNTTCDIESVALSLFPKFLPIGPLIANRANRLLDISQSQFWANDSSCISWLNQQKDCSVIYIAFGSFTIHEQHQFYELAHGLKLTRRPFLWVVRPGFISSEKAKSTMFDPLHTFLGIENMVGKIVSWAPQQEVLSHPAIACFVTHCGWNSTMEGLSNGVPFLCWPYFSDQFMNKDYICDFWKVGMEFVADEKGIITKEEVKDKVDKLLNDVEIRKRSMQFKELAMKNIAEDGQSSKNFNYFIKWLESL</sequence>
<dbReference type="FunFam" id="3.40.50.2000:FF:000061">
    <property type="entry name" value="UDP-glycosyltransferase 83A1"/>
    <property type="match status" value="1"/>
</dbReference>
<dbReference type="Proteomes" id="UP000525078">
    <property type="component" value="Unassembled WGS sequence"/>
</dbReference>
<evidence type="ECO:0000313" key="4">
    <source>
        <dbReference type="Proteomes" id="UP000525078"/>
    </source>
</evidence>
<dbReference type="AlphaFoldDB" id="A0A7J6GU46"/>
<dbReference type="InterPro" id="IPR002213">
    <property type="entry name" value="UDP_glucos_trans"/>
</dbReference>
<organism evidence="3 4">
    <name type="scientific">Cannabis sativa</name>
    <name type="common">Hemp</name>
    <name type="synonym">Marijuana</name>
    <dbReference type="NCBI Taxonomy" id="3483"/>
    <lineage>
        <taxon>Eukaryota</taxon>
        <taxon>Viridiplantae</taxon>
        <taxon>Streptophyta</taxon>
        <taxon>Embryophyta</taxon>
        <taxon>Tracheophyta</taxon>
        <taxon>Spermatophyta</taxon>
        <taxon>Magnoliopsida</taxon>
        <taxon>eudicotyledons</taxon>
        <taxon>Gunneridae</taxon>
        <taxon>Pentapetalae</taxon>
        <taxon>rosids</taxon>
        <taxon>fabids</taxon>
        <taxon>Rosales</taxon>
        <taxon>Cannabaceae</taxon>
        <taxon>Cannabis</taxon>
    </lineage>
</organism>
<gene>
    <name evidence="3" type="ORF">F8388_010145</name>
</gene>
<dbReference type="SUPFAM" id="SSF53756">
    <property type="entry name" value="UDP-Glycosyltransferase/glycogen phosphorylase"/>
    <property type="match status" value="1"/>
</dbReference>
<accession>A0A7J6GU46</accession>
<reference evidence="3 4" key="1">
    <citation type="journal article" date="2020" name="bioRxiv">
        <title>Sequence and annotation of 42 cannabis genomes reveals extensive copy number variation in cannabinoid synthesis and pathogen resistance genes.</title>
        <authorList>
            <person name="Mckernan K.J."/>
            <person name="Helbert Y."/>
            <person name="Kane L.T."/>
            <person name="Ebling H."/>
            <person name="Zhang L."/>
            <person name="Liu B."/>
            <person name="Eaton Z."/>
            <person name="Mclaughlin S."/>
            <person name="Kingan S."/>
            <person name="Baybayan P."/>
            <person name="Concepcion G."/>
            <person name="Jordan M."/>
            <person name="Riva A."/>
            <person name="Barbazuk W."/>
            <person name="Harkins T."/>
        </authorList>
    </citation>
    <scope>NUCLEOTIDE SEQUENCE [LARGE SCALE GENOMIC DNA]</scope>
    <source>
        <strain evidence="4">cv. Jamaican Lion 4</strain>
        <tissue evidence="3">Leaf</tissue>
    </source>
</reference>
<dbReference type="PANTHER" id="PTHR11926">
    <property type="entry name" value="GLUCOSYL/GLUCURONOSYL TRANSFERASES"/>
    <property type="match status" value="1"/>
</dbReference>
<dbReference type="Gene3D" id="3.40.50.2000">
    <property type="entry name" value="Glycogen Phosphorylase B"/>
    <property type="match status" value="2"/>
</dbReference>
<proteinExistence type="inferred from homology"/>
<dbReference type="GO" id="GO:0080044">
    <property type="term" value="F:quercetin 7-O-glucosyltransferase activity"/>
    <property type="evidence" value="ECO:0007669"/>
    <property type="project" value="TreeGrafter"/>
</dbReference>
<protein>
    <submittedName>
        <fullName evidence="3">Uncharacterized protein</fullName>
    </submittedName>
</protein>
<evidence type="ECO:0000256" key="2">
    <source>
        <dbReference type="ARBA" id="ARBA00022679"/>
    </source>
</evidence>
<comment type="similarity">
    <text evidence="1">Belongs to the UDP-glycosyltransferase family.</text>
</comment>
<dbReference type="GO" id="GO:0080043">
    <property type="term" value="F:quercetin 3-O-glucosyltransferase activity"/>
    <property type="evidence" value="ECO:0007669"/>
    <property type="project" value="TreeGrafter"/>
</dbReference>
<dbReference type="EMBL" id="JAATIP010000044">
    <property type="protein sequence ID" value="KAF4385589.1"/>
    <property type="molecule type" value="Genomic_DNA"/>
</dbReference>
<evidence type="ECO:0000313" key="3">
    <source>
        <dbReference type="EMBL" id="KAF4385589.1"/>
    </source>
</evidence>
<dbReference type="CDD" id="cd03784">
    <property type="entry name" value="GT1_Gtf-like"/>
    <property type="match status" value="1"/>
</dbReference>